<dbReference type="InterPro" id="IPR000157">
    <property type="entry name" value="TIR_dom"/>
</dbReference>
<keyword evidence="4" id="KW-0472">Membrane</keyword>
<dbReference type="FunFam" id="3.40.50.10140:FF:000007">
    <property type="entry name" value="Disease resistance protein (TIR-NBS-LRR class)"/>
    <property type="match status" value="1"/>
</dbReference>
<keyword evidence="1" id="KW-0433">Leucine-rich repeat</keyword>
<dbReference type="GO" id="GO:0043531">
    <property type="term" value="F:ADP binding"/>
    <property type="evidence" value="ECO:0007669"/>
    <property type="project" value="InterPro"/>
</dbReference>
<feature type="domain" description="TIR" evidence="5">
    <location>
        <begin position="20"/>
        <end position="188"/>
    </location>
</feature>
<dbReference type="OrthoDB" id="1733683at2759"/>
<dbReference type="SUPFAM" id="SSF52058">
    <property type="entry name" value="L domain-like"/>
    <property type="match status" value="1"/>
</dbReference>
<dbReference type="Gene3D" id="3.40.50.10140">
    <property type="entry name" value="Toll/interleukin-1 receptor homology (TIR) domain"/>
    <property type="match status" value="1"/>
</dbReference>
<dbReference type="Gene3D" id="3.80.10.10">
    <property type="entry name" value="Ribonuclease Inhibitor"/>
    <property type="match status" value="2"/>
</dbReference>
<protein>
    <submittedName>
        <fullName evidence="6">Protein suppressor of npr1-1</fullName>
    </submittedName>
</protein>
<dbReference type="Pfam" id="PF00931">
    <property type="entry name" value="NB-ARC"/>
    <property type="match status" value="1"/>
</dbReference>
<keyword evidence="2" id="KW-0677">Repeat</keyword>
<reference evidence="6 7" key="3">
    <citation type="submission" date="2019-11" db="EMBL/GenBank/DDBJ databases">
        <title>A de novo genome assembly of a pear dwarfing rootstock.</title>
        <authorList>
            <person name="Wang F."/>
            <person name="Wang J."/>
            <person name="Li S."/>
            <person name="Zhang Y."/>
            <person name="Fang M."/>
            <person name="Ma L."/>
            <person name="Zhao Y."/>
            <person name="Jiang S."/>
        </authorList>
    </citation>
    <scope>NUCLEOTIDE SEQUENCE [LARGE SCALE GENOMIC DNA]</scope>
    <source>
        <strain evidence="6">S2</strain>
        <tissue evidence="6">Leaf</tissue>
    </source>
</reference>
<gene>
    <name evidence="6" type="ORF">D8674_030749</name>
</gene>
<dbReference type="InterPro" id="IPR042197">
    <property type="entry name" value="Apaf_helical"/>
</dbReference>
<evidence type="ECO:0000313" key="6">
    <source>
        <dbReference type="EMBL" id="KAB2595299.1"/>
    </source>
</evidence>
<keyword evidence="4" id="KW-0812">Transmembrane</keyword>
<proteinExistence type="predicted"/>
<accession>A0A5N5EWH4</accession>
<dbReference type="InterPro" id="IPR032675">
    <property type="entry name" value="LRR_dom_sf"/>
</dbReference>
<dbReference type="PRINTS" id="PR00364">
    <property type="entry name" value="DISEASERSIST"/>
</dbReference>
<comment type="caution">
    <text evidence="6">The sequence shown here is derived from an EMBL/GenBank/DDBJ whole genome shotgun (WGS) entry which is preliminary data.</text>
</comment>
<evidence type="ECO:0000259" key="5">
    <source>
        <dbReference type="PROSITE" id="PS50104"/>
    </source>
</evidence>
<evidence type="ECO:0000256" key="4">
    <source>
        <dbReference type="SAM" id="Phobius"/>
    </source>
</evidence>
<dbReference type="Gene3D" id="1.10.8.430">
    <property type="entry name" value="Helical domain of apoptotic protease-activating factors"/>
    <property type="match status" value="1"/>
</dbReference>
<name>A0A5N5EWH4_9ROSA</name>
<dbReference type="PANTHER" id="PTHR11017:SF267">
    <property type="entry name" value="TMV RESISTANCE PROTEIN N-LIKE"/>
    <property type="match status" value="1"/>
</dbReference>
<evidence type="ECO:0000313" key="7">
    <source>
        <dbReference type="Proteomes" id="UP000327157"/>
    </source>
</evidence>
<dbReference type="InterPro" id="IPR035897">
    <property type="entry name" value="Toll_tir_struct_dom_sf"/>
</dbReference>
<evidence type="ECO:0000256" key="1">
    <source>
        <dbReference type="ARBA" id="ARBA00022614"/>
    </source>
</evidence>
<dbReference type="Proteomes" id="UP000327157">
    <property type="component" value="Chromosome 7"/>
</dbReference>
<dbReference type="SMART" id="SM00255">
    <property type="entry name" value="TIR"/>
    <property type="match status" value="1"/>
</dbReference>
<dbReference type="InterPro" id="IPR002182">
    <property type="entry name" value="NB-ARC"/>
</dbReference>
<dbReference type="GO" id="GO:0006952">
    <property type="term" value="P:defense response"/>
    <property type="evidence" value="ECO:0007669"/>
    <property type="project" value="InterPro"/>
</dbReference>
<keyword evidence="7" id="KW-1185">Reference proteome</keyword>
<dbReference type="SUPFAM" id="SSF52200">
    <property type="entry name" value="Toll/Interleukin receptor TIR domain"/>
    <property type="match status" value="1"/>
</dbReference>
<dbReference type="EMBL" id="SMOL01000781">
    <property type="protein sequence ID" value="KAB2595299.1"/>
    <property type="molecule type" value="Genomic_DNA"/>
</dbReference>
<evidence type="ECO:0000256" key="2">
    <source>
        <dbReference type="ARBA" id="ARBA00022737"/>
    </source>
</evidence>
<dbReference type="InterPro" id="IPR058192">
    <property type="entry name" value="WHD_ROQ1-like"/>
</dbReference>
<keyword evidence="4" id="KW-1133">Transmembrane helix</keyword>
<sequence length="1190" mass="135943">MALVTTSQGTSSDSKKFRGYRYDVFLSFRGEDTRKTFTDHLYTALNNAGFLTFRDDDELERGEDIKPGLLKAIQLSRTSVVVFSKDYASSRWCLDELVLILERKKTTSDHVVLPVFYDVDPSHVRKQTGSVGKAFARRQKNQSPEKVEGWRKALAEIADLAGMVLQNQADGYESKFIEKIVRVIGGKLSRTPLSVVPKLIGVESQVKDINLWLQDGSTYVGILVVYGMSGIGKTAIAKHVYNSNFRSFEGSSFIENISETANRPNGLVQIQKQLLYDILNDREVKIHGVSEGLRKIERAISSRRVLLVLDDVDHMDQLDAVLEMKDRFYPGSKILITTRRERLLKEHQVTKVHKVGTLYYNESLELFSWHAFRQDHPLRGYMEYSKKVVHYCDGLPLALKVLGSSLSGESIDVWESALEKLKVIPNGEIMNKLRISYDNLQDDHDRELFLHIACFLIGRNKSHIVRILDGCDFYTIVGIQNLIDKCLVTVDGCNNVKMHDMIRDMGREIVCHESKESGKRSRLWRHKDSFEVLKEKNGTQTIQGLALDMRMHLANRPINTNETVLETNAFERMRNLQLLHLSHVRLDGCYANFPTRLRWLCWLQFPLDSIPVDLPLDCLIALEMQHSSLRQVWKGTKFLPSLKFLDVSHSHSLTEIMDFSLCPSLEELILVDCTSLIDVHESIGNLERLVYLNLKDCKNLRMLPKNMCMLKSLEKLILSGCSNLEEFPVEMMKKMVSLKVLEIDGIPISELWPERSSTILSSFPCSLVELSLIGCNLSDDAFPTDLSTLSSIQRLYLDENPICSLPGFIKGLRRLDKLSFAGCKKLESLVGLPKVHQMITILGCKSLKKMTYLSPELRCTYAVGHNWNLVEWEYEYKLEPINRVDAEMIKLLGLSNLESMPAVRMHHPDATRDHPEEVPVQGLYQYGIFSTFFAGNEVSGRFSYKSTKSSISFIVPLLHASHRIRGLNIFATYATKEENYNYQNLSFVRPIVTKVSNKTKGLTWIYGPDIYGIPGDGEDMKWMSHWRMETETILQCGDEVVVLVIAKFPDQFRIKEFGVELVQEHQNNMMTSTQHNTKSDPHYPCVIGGDLSMWEHLPGIYFLGFWKDNVEGLLVDERGWLNCVMMDSHEEDTDKEEGQEDEPDFTIARMRAASNNCNLGRWKVLLTAAGFFFTLVLVVRSSISQKKKRQ</sequence>
<feature type="transmembrane region" description="Helical" evidence="4">
    <location>
        <begin position="1159"/>
        <end position="1179"/>
    </location>
</feature>
<dbReference type="GO" id="GO:0007165">
    <property type="term" value="P:signal transduction"/>
    <property type="evidence" value="ECO:0007669"/>
    <property type="project" value="InterPro"/>
</dbReference>
<dbReference type="InterPro" id="IPR027417">
    <property type="entry name" value="P-loop_NTPase"/>
</dbReference>
<organism evidence="6 7">
    <name type="scientific">Pyrus ussuriensis x Pyrus communis</name>
    <dbReference type="NCBI Taxonomy" id="2448454"/>
    <lineage>
        <taxon>Eukaryota</taxon>
        <taxon>Viridiplantae</taxon>
        <taxon>Streptophyta</taxon>
        <taxon>Embryophyta</taxon>
        <taxon>Tracheophyta</taxon>
        <taxon>Spermatophyta</taxon>
        <taxon>Magnoliopsida</taxon>
        <taxon>eudicotyledons</taxon>
        <taxon>Gunneridae</taxon>
        <taxon>Pentapetalae</taxon>
        <taxon>rosids</taxon>
        <taxon>fabids</taxon>
        <taxon>Rosales</taxon>
        <taxon>Rosaceae</taxon>
        <taxon>Amygdaloideae</taxon>
        <taxon>Maleae</taxon>
        <taxon>Pyrus</taxon>
    </lineage>
</organism>
<dbReference type="Gene3D" id="3.40.50.300">
    <property type="entry name" value="P-loop containing nucleotide triphosphate hydrolases"/>
    <property type="match status" value="1"/>
</dbReference>
<dbReference type="AlphaFoldDB" id="A0A5N5EWH4"/>
<dbReference type="SUPFAM" id="SSF52540">
    <property type="entry name" value="P-loop containing nucleoside triphosphate hydrolases"/>
    <property type="match status" value="1"/>
</dbReference>
<dbReference type="PROSITE" id="PS50104">
    <property type="entry name" value="TIR"/>
    <property type="match status" value="1"/>
</dbReference>
<dbReference type="Pfam" id="PF01582">
    <property type="entry name" value="TIR"/>
    <property type="match status" value="1"/>
</dbReference>
<reference evidence="6 7" key="1">
    <citation type="submission" date="2019-09" db="EMBL/GenBank/DDBJ databases">
        <authorList>
            <person name="Ou C."/>
        </authorList>
    </citation>
    <scope>NUCLEOTIDE SEQUENCE [LARGE SCALE GENOMIC DNA]</scope>
    <source>
        <strain evidence="6">S2</strain>
        <tissue evidence="6">Leaf</tissue>
    </source>
</reference>
<keyword evidence="3" id="KW-0520">NAD</keyword>
<dbReference type="InterPro" id="IPR044974">
    <property type="entry name" value="Disease_R_plants"/>
</dbReference>
<dbReference type="Pfam" id="PF23282">
    <property type="entry name" value="WHD_ROQ1"/>
    <property type="match status" value="1"/>
</dbReference>
<dbReference type="PANTHER" id="PTHR11017">
    <property type="entry name" value="LEUCINE-RICH REPEAT-CONTAINING PROTEIN"/>
    <property type="match status" value="1"/>
</dbReference>
<evidence type="ECO:0000256" key="3">
    <source>
        <dbReference type="ARBA" id="ARBA00023027"/>
    </source>
</evidence>
<reference evidence="7" key="2">
    <citation type="submission" date="2019-10" db="EMBL/GenBank/DDBJ databases">
        <title>A de novo genome assembly of a pear dwarfing rootstock.</title>
        <authorList>
            <person name="Wang F."/>
            <person name="Wang J."/>
            <person name="Li S."/>
            <person name="Zhang Y."/>
            <person name="Fang M."/>
            <person name="Ma L."/>
            <person name="Zhao Y."/>
            <person name="Jiang S."/>
        </authorList>
    </citation>
    <scope>NUCLEOTIDE SEQUENCE [LARGE SCALE GENOMIC DNA]</scope>
</reference>